<reference evidence="3" key="1">
    <citation type="journal article" date="2019" name="Int. J. Syst. Evol. Microbiol.">
        <title>The Global Catalogue of Microorganisms (GCM) 10K type strain sequencing project: providing services to taxonomists for standard genome sequencing and annotation.</title>
        <authorList>
            <consortium name="The Broad Institute Genomics Platform"/>
            <consortium name="The Broad Institute Genome Sequencing Center for Infectious Disease"/>
            <person name="Wu L."/>
            <person name="Ma J."/>
        </authorList>
    </citation>
    <scope>NUCLEOTIDE SEQUENCE [LARGE SCALE GENOMIC DNA]</scope>
    <source>
        <strain evidence="3">JCM 14232</strain>
    </source>
</reference>
<dbReference type="InterPro" id="IPR036237">
    <property type="entry name" value="Xyl_isomerase-like_sf"/>
</dbReference>
<dbReference type="Proteomes" id="UP001410648">
    <property type="component" value="Unassembled WGS sequence"/>
</dbReference>
<evidence type="ECO:0000313" key="2">
    <source>
        <dbReference type="EMBL" id="GAA0490159.1"/>
    </source>
</evidence>
<accession>A0ABP3KZN9</accession>
<feature type="domain" description="Xylose isomerase-like TIM barrel" evidence="1">
    <location>
        <begin position="30"/>
        <end position="267"/>
    </location>
</feature>
<comment type="caution">
    <text evidence="2">The sequence shown here is derived from an EMBL/GenBank/DDBJ whole genome shotgun (WGS) entry which is preliminary data.</text>
</comment>
<proteinExistence type="predicted"/>
<evidence type="ECO:0000313" key="3">
    <source>
        <dbReference type="Proteomes" id="UP001410648"/>
    </source>
</evidence>
<protein>
    <submittedName>
        <fullName evidence="2">TIM barrel protein</fullName>
    </submittedName>
</protein>
<name>A0ABP3KZN9_9LACT</name>
<gene>
    <name evidence="2" type="ORF">GCM10008936_17510</name>
</gene>
<dbReference type="PANTHER" id="PTHR12110">
    <property type="entry name" value="HYDROXYPYRUVATE ISOMERASE"/>
    <property type="match status" value="1"/>
</dbReference>
<dbReference type="Pfam" id="PF01261">
    <property type="entry name" value="AP_endonuc_2"/>
    <property type="match status" value="1"/>
</dbReference>
<dbReference type="InterPro" id="IPR013022">
    <property type="entry name" value="Xyl_isomerase-like_TIM-brl"/>
</dbReference>
<sequence length="309" mass="34949">MKLATRLNSILPEVKGDILEALELVSKIDGITSVDLNYPEHFKDVSIEEIKSKLSSTGLELNGIALRFRNGFINGDLGNTDPSILESAMKLSKDAADVCSTLGGKIITIWLGHDGFDYSFQLNYEKVWTQVKEKIQELADYNKEVDFSIEYKPYEERAYALIDSIGSTLLIVNDINRENVGVTVDYCHMLMKKENPAFSLSLANMRNKLLGVHINDGYGFQDNGLMIGASSFFQTVEFIYYLKKYKPNTTVYFDTFPLRENTTNEIEQNVEMFNLISNKIDILGMDKIDNTINANDGISAHKLMIEFLK</sequence>
<dbReference type="RefSeq" id="WP_346025128.1">
    <property type="nucleotide sequence ID" value="NZ_BAAADA010000158.1"/>
</dbReference>
<dbReference type="Gene3D" id="3.20.20.150">
    <property type="entry name" value="Divalent-metal-dependent TIM barrel enzymes"/>
    <property type="match status" value="1"/>
</dbReference>
<dbReference type="InterPro" id="IPR050312">
    <property type="entry name" value="IolE/XylAMocC-like"/>
</dbReference>
<organism evidence="2 3">
    <name type="scientific">Alkalibacterium indicireducens</name>
    <dbReference type="NCBI Taxonomy" id="398758"/>
    <lineage>
        <taxon>Bacteria</taxon>
        <taxon>Bacillati</taxon>
        <taxon>Bacillota</taxon>
        <taxon>Bacilli</taxon>
        <taxon>Lactobacillales</taxon>
        <taxon>Carnobacteriaceae</taxon>
        <taxon>Alkalibacterium</taxon>
    </lineage>
</organism>
<evidence type="ECO:0000259" key="1">
    <source>
        <dbReference type="Pfam" id="PF01261"/>
    </source>
</evidence>
<dbReference type="EMBL" id="BAAADA010000158">
    <property type="protein sequence ID" value="GAA0490159.1"/>
    <property type="molecule type" value="Genomic_DNA"/>
</dbReference>
<dbReference type="SUPFAM" id="SSF51658">
    <property type="entry name" value="Xylose isomerase-like"/>
    <property type="match status" value="1"/>
</dbReference>
<keyword evidence="3" id="KW-1185">Reference proteome</keyword>